<dbReference type="AlphaFoldDB" id="A0A8J3IUZ6"/>
<comment type="caution">
    <text evidence="1">The sequence shown here is derived from an EMBL/GenBank/DDBJ whole genome shotgun (WGS) entry which is preliminary data.</text>
</comment>
<dbReference type="SUPFAM" id="SSF52540">
    <property type="entry name" value="P-loop containing nucleoside triphosphate hydrolases"/>
    <property type="match status" value="1"/>
</dbReference>
<dbReference type="Gene3D" id="3.40.50.300">
    <property type="entry name" value="P-loop containing nucleotide triphosphate hydrolases"/>
    <property type="match status" value="2"/>
</dbReference>
<dbReference type="EMBL" id="BNJK01000002">
    <property type="protein sequence ID" value="GHO98359.1"/>
    <property type="molecule type" value="Genomic_DNA"/>
</dbReference>
<dbReference type="PANTHER" id="PTHR30121:SF6">
    <property type="entry name" value="SLR6007 PROTEIN"/>
    <property type="match status" value="1"/>
</dbReference>
<dbReference type="Proteomes" id="UP000597444">
    <property type="component" value="Unassembled WGS sequence"/>
</dbReference>
<gene>
    <name evidence="1" type="ORF">KSF_084070</name>
</gene>
<evidence type="ECO:0000313" key="1">
    <source>
        <dbReference type="EMBL" id="GHO98359.1"/>
    </source>
</evidence>
<dbReference type="InterPro" id="IPR027417">
    <property type="entry name" value="P-loop_NTPase"/>
</dbReference>
<dbReference type="PANTHER" id="PTHR30121">
    <property type="entry name" value="UNCHARACTERIZED PROTEIN YJGR-RELATED"/>
    <property type="match status" value="1"/>
</dbReference>
<name>A0A8J3IUZ6_9CHLR</name>
<evidence type="ECO:0008006" key="3">
    <source>
        <dbReference type="Google" id="ProtNLM"/>
    </source>
</evidence>
<proteinExistence type="predicted"/>
<reference evidence="1" key="1">
    <citation type="submission" date="2020-10" db="EMBL/GenBank/DDBJ databases">
        <title>Taxonomic study of unclassified bacteria belonging to the class Ktedonobacteria.</title>
        <authorList>
            <person name="Yabe S."/>
            <person name="Wang C.M."/>
            <person name="Zheng Y."/>
            <person name="Sakai Y."/>
            <person name="Cavaletti L."/>
            <person name="Monciardini P."/>
            <person name="Donadio S."/>
        </authorList>
    </citation>
    <scope>NUCLEOTIDE SEQUENCE</scope>
    <source>
        <strain evidence="1">ID150040</strain>
    </source>
</reference>
<sequence length="454" mass="51927">MPFPFHLSGKDLTAHKHVMGKTQSGKSKLLAHMAASLIEKGQGVSVIDPAGDLVTDIVGLLYFRGFFKRPDAWQKLQYINFSDPQRFFPFNILKQPYDTATVSEMLVDACRRIWPESLGEAPLFETIMRASLPVLIANNLPLPLLHKFLTDKPFRERCLQKVRDQRILAFFHNEFDHWSRDQIKMVGSTTRRTYLLSDAEALRYCLGQENNLLPVHSILDENQSVLYDIGGLRQETQSIFGCLLMVLYEHEILHRAQYTPEQRTAHQLIIDEAFQFLDASEKALTRLLALCAKYGLTLTLCHQNWSQFTEKLQGAMQNTIPIIFKMGGIEDARWAAPIVGTFDPYQVKEVMTKTQKDLATTTYFSEQYEVWARSLLELKTRQAYIKTSDAKHAIKIITTKMHDVQPYLSNIAVIKEVYAQKLLTPRARVQAYEQQAVAPIISSSAVSRKTSLRK</sequence>
<dbReference type="InterPro" id="IPR051162">
    <property type="entry name" value="T4SS_component"/>
</dbReference>
<organism evidence="1 2">
    <name type="scientific">Reticulibacter mediterranei</name>
    <dbReference type="NCBI Taxonomy" id="2778369"/>
    <lineage>
        <taxon>Bacteria</taxon>
        <taxon>Bacillati</taxon>
        <taxon>Chloroflexota</taxon>
        <taxon>Ktedonobacteria</taxon>
        <taxon>Ktedonobacterales</taxon>
        <taxon>Reticulibacteraceae</taxon>
        <taxon>Reticulibacter</taxon>
    </lineage>
</organism>
<protein>
    <recommendedName>
        <fullName evidence="3">Type IV secretion system coupling protein TraD DNA-binding domain-containing protein</fullName>
    </recommendedName>
</protein>
<keyword evidence="2" id="KW-1185">Reference proteome</keyword>
<accession>A0A8J3IUZ6</accession>
<evidence type="ECO:0000313" key="2">
    <source>
        <dbReference type="Proteomes" id="UP000597444"/>
    </source>
</evidence>